<organism evidence="2 3">
    <name type="scientific">Porites evermanni</name>
    <dbReference type="NCBI Taxonomy" id="104178"/>
    <lineage>
        <taxon>Eukaryota</taxon>
        <taxon>Metazoa</taxon>
        <taxon>Cnidaria</taxon>
        <taxon>Anthozoa</taxon>
        <taxon>Hexacorallia</taxon>
        <taxon>Scleractinia</taxon>
        <taxon>Fungiina</taxon>
        <taxon>Poritidae</taxon>
        <taxon>Porites</taxon>
    </lineage>
</organism>
<feature type="region of interest" description="Disordered" evidence="1">
    <location>
        <begin position="1"/>
        <end position="46"/>
    </location>
</feature>
<protein>
    <submittedName>
        <fullName evidence="2">Uncharacterized protein</fullName>
    </submittedName>
</protein>
<keyword evidence="3" id="KW-1185">Reference proteome</keyword>
<reference evidence="2 3" key="1">
    <citation type="submission" date="2022-05" db="EMBL/GenBank/DDBJ databases">
        <authorList>
            <consortium name="Genoscope - CEA"/>
            <person name="William W."/>
        </authorList>
    </citation>
    <scope>NUCLEOTIDE SEQUENCE [LARGE SCALE GENOMIC DNA]</scope>
</reference>
<dbReference type="Proteomes" id="UP001159427">
    <property type="component" value="Unassembled WGS sequence"/>
</dbReference>
<evidence type="ECO:0000256" key="1">
    <source>
        <dbReference type="SAM" id="MobiDB-lite"/>
    </source>
</evidence>
<evidence type="ECO:0000313" key="2">
    <source>
        <dbReference type="EMBL" id="CAH3014404.1"/>
    </source>
</evidence>
<proteinExistence type="predicted"/>
<gene>
    <name evidence="2" type="ORF">PEVE_00043645</name>
</gene>
<dbReference type="EMBL" id="CALNXI010000009">
    <property type="protein sequence ID" value="CAH3014404.1"/>
    <property type="molecule type" value="Genomic_DNA"/>
</dbReference>
<comment type="caution">
    <text evidence="2">The sequence shown here is derived from an EMBL/GenBank/DDBJ whole genome shotgun (WGS) entry which is preliminary data.</text>
</comment>
<sequence>MKLLDQHSNRGVLPLSQSTINEVKRKHPEASEADPSLLIDGRDHNNPDVFQNITQSSIANAALRTRGSSGPFGLDADGWRRILVLKNSGACGHNLRSALATFA</sequence>
<evidence type="ECO:0000313" key="3">
    <source>
        <dbReference type="Proteomes" id="UP001159427"/>
    </source>
</evidence>
<name>A0ABN8LHH0_9CNID</name>
<accession>A0ABN8LHH0</accession>